<sequence length="99" mass="11302">MSQDNMLKAFSVGLVLLGLKLLKPPTIQEAFDVFWDKALEASGLELRIEKDVNLACMVKMAWRLMTEKESLWAKVLRSKYHYGDELIPSITFKNGTLNL</sequence>
<evidence type="ECO:0000313" key="3">
    <source>
        <dbReference type="Proteomes" id="UP001359559"/>
    </source>
</evidence>
<keyword evidence="1" id="KW-0732">Signal</keyword>
<gene>
    <name evidence="2" type="ORF">RJT34_32029</name>
</gene>
<protein>
    <recommendedName>
        <fullName evidence="4">Cyclotide</fullName>
    </recommendedName>
</protein>
<organism evidence="2 3">
    <name type="scientific">Clitoria ternatea</name>
    <name type="common">Butterfly pea</name>
    <dbReference type="NCBI Taxonomy" id="43366"/>
    <lineage>
        <taxon>Eukaryota</taxon>
        <taxon>Viridiplantae</taxon>
        <taxon>Streptophyta</taxon>
        <taxon>Embryophyta</taxon>
        <taxon>Tracheophyta</taxon>
        <taxon>Spermatophyta</taxon>
        <taxon>Magnoliopsida</taxon>
        <taxon>eudicotyledons</taxon>
        <taxon>Gunneridae</taxon>
        <taxon>Pentapetalae</taxon>
        <taxon>rosids</taxon>
        <taxon>fabids</taxon>
        <taxon>Fabales</taxon>
        <taxon>Fabaceae</taxon>
        <taxon>Papilionoideae</taxon>
        <taxon>50 kb inversion clade</taxon>
        <taxon>NPAAA clade</taxon>
        <taxon>indigoferoid/millettioid clade</taxon>
        <taxon>Phaseoleae</taxon>
        <taxon>Clitoria</taxon>
    </lineage>
</organism>
<accession>A0AAN9EZJ2</accession>
<dbReference type="AlphaFoldDB" id="A0AAN9EZJ2"/>
<comment type="caution">
    <text evidence="2">The sequence shown here is derived from an EMBL/GenBank/DDBJ whole genome shotgun (WGS) entry which is preliminary data.</text>
</comment>
<evidence type="ECO:0000313" key="2">
    <source>
        <dbReference type="EMBL" id="KAK7264420.1"/>
    </source>
</evidence>
<name>A0AAN9EZJ2_CLITE</name>
<reference evidence="2 3" key="1">
    <citation type="submission" date="2024-01" db="EMBL/GenBank/DDBJ databases">
        <title>The genomes of 5 underutilized Papilionoideae crops provide insights into root nodulation and disease resistance.</title>
        <authorList>
            <person name="Yuan L."/>
        </authorList>
    </citation>
    <scope>NUCLEOTIDE SEQUENCE [LARGE SCALE GENOMIC DNA]</scope>
    <source>
        <strain evidence="2">LY-2023</strain>
        <tissue evidence="2">Leaf</tissue>
    </source>
</reference>
<feature type="signal peptide" evidence="1">
    <location>
        <begin position="1"/>
        <end position="22"/>
    </location>
</feature>
<keyword evidence="3" id="KW-1185">Reference proteome</keyword>
<feature type="chain" id="PRO_5042829285" description="Cyclotide" evidence="1">
    <location>
        <begin position="23"/>
        <end position="99"/>
    </location>
</feature>
<evidence type="ECO:0000256" key="1">
    <source>
        <dbReference type="SAM" id="SignalP"/>
    </source>
</evidence>
<proteinExistence type="predicted"/>
<dbReference type="Proteomes" id="UP001359559">
    <property type="component" value="Unassembled WGS sequence"/>
</dbReference>
<dbReference type="EMBL" id="JAYKXN010000008">
    <property type="protein sequence ID" value="KAK7264420.1"/>
    <property type="molecule type" value="Genomic_DNA"/>
</dbReference>
<evidence type="ECO:0008006" key="4">
    <source>
        <dbReference type="Google" id="ProtNLM"/>
    </source>
</evidence>